<evidence type="ECO:0000256" key="3">
    <source>
        <dbReference type="ARBA" id="ARBA00023110"/>
    </source>
</evidence>
<evidence type="ECO:0000256" key="2">
    <source>
        <dbReference type="ARBA" id="ARBA00013194"/>
    </source>
</evidence>
<sequence>MNHTKNKRRLAVALAVPALLLSAVACGSDDKSSGGGDNEGGSKPVVKVEGAFGAQPKITTPKDAKPSDKLIATTVIEGKGAKVTKDNFVRLDFEGQTMKDGQSLGGSWSAQAQAQTKGPRPQLVAQLNELGIQQSSQRIPAKVLEAVIGQKTGSRVEVEGTAQALIGAGLNPQSGIKATDGLVWVVDVVNAASVDAKAEAKGTQAAPKAGFPTVKATSQKAATITIPKGEKAPKELEQQVLIQGTGPEVKAGEGLIGQYTGVKWEDGKKFDSSWDHGGAIAFQIGTGSVVAGWDKGLTGKHVGDRVELVIPPKDGYGAVDGNELQKNTLVFVVDIVGKV</sequence>
<dbReference type="PROSITE" id="PS50059">
    <property type="entry name" value="FKBP_PPIASE"/>
    <property type="match status" value="1"/>
</dbReference>
<dbReference type="PANTHER" id="PTHR45779:SF7">
    <property type="entry name" value="PEPTIDYLPROLYL ISOMERASE"/>
    <property type="match status" value="1"/>
</dbReference>
<evidence type="ECO:0000256" key="6">
    <source>
        <dbReference type="SAM" id="SignalP"/>
    </source>
</evidence>
<keyword evidence="6" id="KW-0732">Signal</keyword>
<organism evidence="8 9">
    <name type="scientific">Streptomyces liangshanensis</name>
    <dbReference type="NCBI Taxonomy" id="2717324"/>
    <lineage>
        <taxon>Bacteria</taxon>
        <taxon>Bacillati</taxon>
        <taxon>Actinomycetota</taxon>
        <taxon>Actinomycetes</taxon>
        <taxon>Kitasatosporales</taxon>
        <taxon>Streptomycetaceae</taxon>
        <taxon>Streptomyces</taxon>
    </lineage>
</organism>
<proteinExistence type="predicted"/>
<feature type="chain" id="PRO_5026037156" description="peptidylprolyl isomerase" evidence="6">
    <location>
        <begin position="28"/>
        <end position="339"/>
    </location>
</feature>
<evidence type="ECO:0000256" key="4">
    <source>
        <dbReference type="ARBA" id="ARBA00023235"/>
    </source>
</evidence>
<dbReference type="GO" id="GO:0003755">
    <property type="term" value="F:peptidyl-prolyl cis-trans isomerase activity"/>
    <property type="evidence" value="ECO:0007669"/>
    <property type="project" value="UniProtKB-KW"/>
</dbReference>
<protein>
    <recommendedName>
        <fullName evidence="2 5">peptidylprolyl isomerase</fullName>
        <ecNumber evidence="2 5">5.2.1.8</ecNumber>
    </recommendedName>
</protein>
<evidence type="ECO:0000313" key="9">
    <source>
        <dbReference type="Proteomes" id="UP000501179"/>
    </source>
</evidence>
<accession>A0A6G9H5W5</accession>
<keyword evidence="9" id="KW-1185">Reference proteome</keyword>
<feature type="domain" description="PPIase FKBP-type" evidence="7">
    <location>
        <begin position="252"/>
        <end position="339"/>
    </location>
</feature>
<evidence type="ECO:0000313" key="8">
    <source>
        <dbReference type="EMBL" id="QIQ05621.1"/>
    </source>
</evidence>
<dbReference type="Gene3D" id="3.10.50.40">
    <property type="match status" value="1"/>
</dbReference>
<dbReference type="Proteomes" id="UP000501179">
    <property type="component" value="Chromosome"/>
</dbReference>
<dbReference type="InterPro" id="IPR001179">
    <property type="entry name" value="PPIase_FKBP_dom"/>
</dbReference>
<feature type="signal peptide" evidence="6">
    <location>
        <begin position="1"/>
        <end position="27"/>
    </location>
</feature>
<dbReference type="InterPro" id="IPR044609">
    <property type="entry name" value="FKBP2/11"/>
</dbReference>
<dbReference type="PANTHER" id="PTHR45779">
    <property type="entry name" value="PEPTIDYLPROLYL ISOMERASE"/>
    <property type="match status" value="1"/>
</dbReference>
<dbReference type="EC" id="5.2.1.8" evidence="2 5"/>
<comment type="catalytic activity">
    <reaction evidence="1 5">
        <text>[protein]-peptidylproline (omega=180) = [protein]-peptidylproline (omega=0)</text>
        <dbReference type="Rhea" id="RHEA:16237"/>
        <dbReference type="Rhea" id="RHEA-COMP:10747"/>
        <dbReference type="Rhea" id="RHEA-COMP:10748"/>
        <dbReference type="ChEBI" id="CHEBI:83833"/>
        <dbReference type="ChEBI" id="CHEBI:83834"/>
        <dbReference type="EC" id="5.2.1.8"/>
    </reaction>
</comment>
<dbReference type="AlphaFoldDB" id="A0A6G9H5W5"/>
<dbReference type="RefSeq" id="WP_167034118.1">
    <property type="nucleotide sequence ID" value="NZ_CP050177.1"/>
</dbReference>
<dbReference type="SUPFAM" id="SSF54534">
    <property type="entry name" value="FKBP-like"/>
    <property type="match status" value="1"/>
</dbReference>
<evidence type="ECO:0000256" key="5">
    <source>
        <dbReference type="PROSITE-ProRule" id="PRU00277"/>
    </source>
</evidence>
<dbReference type="KEGG" id="slia:HA039_27960"/>
<gene>
    <name evidence="8" type="ORF">HA039_27960</name>
</gene>
<dbReference type="Pfam" id="PF00254">
    <property type="entry name" value="FKBP_C"/>
    <property type="match status" value="1"/>
</dbReference>
<dbReference type="PROSITE" id="PS51257">
    <property type="entry name" value="PROKAR_LIPOPROTEIN"/>
    <property type="match status" value="1"/>
</dbReference>
<reference evidence="8 9" key="1">
    <citation type="submission" date="2020-03" db="EMBL/GenBank/DDBJ databases">
        <title>A novel species.</title>
        <authorList>
            <person name="Gao J."/>
        </authorList>
    </citation>
    <scope>NUCLEOTIDE SEQUENCE [LARGE SCALE GENOMIC DNA]</scope>
    <source>
        <strain evidence="8 9">QMT-12</strain>
    </source>
</reference>
<evidence type="ECO:0000256" key="1">
    <source>
        <dbReference type="ARBA" id="ARBA00000971"/>
    </source>
</evidence>
<keyword evidence="3 5" id="KW-0697">Rotamase</keyword>
<evidence type="ECO:0000259" key="7">
    <source>
        <dbReference type="PROSITE" id="PS50059"/>
    </source>
</evidence>
<keyword evidence="4 5" id="KW-0413">Isomerase</keyword>
<name>A0A6G9H5W5_9ACTN</name>
<dbReference type="EMBL" id="CP050177">
    <property type="protein sequence ID" value="QIQ05621.1"/>
    <property type="molecule type" value="Genomic_DNA"/>
</dbReference>
<dbReference type="InterPro" id="IPR046357">
    <property type="entry name" value="PPIase_dom_sf"/>
</dbReference>